<evidence type="ECO:0000313" key="2">
    <source>
        <dbReference type="Proteomes" id="UP000821837"/>
    </source>
</evidence>
<protein>
    <submittedName>
        <fullName evidence="1">Uncharacterized protein</fullName>
    </submittedName>
</protein>
<dbReference type="EMBL" id="JABSTV010001253">
    <property type="protein sequence ID" value="KAH7943520.1"/>
    <property type="molecule type" value="Genomic_DNA"/>
</dbReference>
<keyword evidence="2" id="KW-1185">Reference proteome</keyword>
<reference evidence="1" key="2">
    <citation type="submission" date="2021-09" db="EMBL/GenBank/DDBJ databases">
        <authorList>
            <person name="Jia N."/>
            <person name="Wang J."/>
            <person name="Shi W."/>
            <person name="Du L."/>
            <person name="Sun Y."/>
            <person name="Zhan W."/>
            <person name="Jiang J."/>
            <person name="Wang Q."/>
            <person name="Zhang B."/>
            <person name="Ji P."/>
            <person name="Sakyi L.B."/>
            <person name="Cui X."/>
            <person name="Yuan T."/>
            <person name="Jiang B."/>
            <person name="Yang W."/>
            <person name="Lam T.T.-Y."/>
            <person name="Chang Q."/>
            <person name="Ding S."/>
            <person name="Wang X."/>
            <person name="Zhu J."/>
            <person name="Ruan X."/>
            <person name="Zhao L."/>
            <person name="Wei J."/>
            <person name="Que T."/>
            <person name="Du C."/>
            <person name="Cheng J."/>
            <person name="Dai P."/>
            <person name="Han X."/>
            <person name="Huang E."/>
            <person name="Gao Y."/>
            <person name="Liu J."/>
            <person name="Shao H."/>
            <person name="Ye R."/>
            <person name="Li L."/>
            <person name="Wei W."/>
            <person name="Wang X."/>
            <person name="Wang C."/>
            <person name="Huo Q."/>
            <person name="Li W."/>
            <person name="Guo W."/>
            <person name="Chen H."/>
            <person name="Chen S."/>
            <person name="Zhou L."/>
            <person name="Zhou L."/>
            <person name="Ni X."/>
            <person name="Tian J."/>
            <person name="Zhou Y."/>
            <person name="Sheng Y."/>
            <person name="Liu T."/>
            <person name="Pan Y."/>
            <person name="Xia L."/>
            <person name="Li J."/>
            <person name="Zhao F."/>
            <person name="Cao W."/>
        </authorList>
    </citation>
    <scope>NUCLEOTIDE SEQUENCE</scope>
    <source>
        <strain evidence="1">Rsan-2018</strain>
        <tissue evidence="1">Larvae</tissue>
    </source>
</reference>
<reference evidence="1" key="1">
    <citation type="journal article" date="2020" name="Cell">
        <title>Large-Scale Comparative Analyses of Tick Genomes Elucidate Their Genetic Diversity and Vector Capacities.</title>
        <authorList>
            <consortium name="Tick Genome and Microbiome Consortium (TIGMIC)"/>
            <person name="Jia N."/>
            <person name="Wang J."/>
            <person name="Shi W."/>
            <person name="Du L."/>
            <person name="Sun Y."/>
            <person name="Zhan W."/>
            <person name="Jiang J.F."/>
            <person name="Wang Q."/>
            <person name="Zhang B."/>
            <person name="Ji P."/>
            <person name="Bell-Sakyi L."/>
            <person name="Cui X.M."/>
            <person name="Yuan T.T."/>
            <person name="Jiang B.G."/>
            <person name="Yang W.F."/>
            <person name="Lam T.T."/>
            <person name="Chang Q.C."/>
            <person name="Ding S.J."/>
            <person name="Wang X.J."/>
            <person name="Zhu J.G."/>
            <person name="Ruan X.D."/>
            <person name="Zhao L."/>
            <person name="Wei J.T."/>
            <person name="Ye R.Z."/>
            <person name="Que T.C."/>
            <person name="Du C.H."/>
            <person name="Zhou Y.H."/>
            <person name="Cheng J.X."/>
            <person name="Dai P.F."/>
            <person name="Guo W.B."/>
            <person name="Han X.H."/>
            <person name="Huang E.J."/>
            <person name="Li L.F."/>
            <person name="Wei W."/>
            <person name="Gao Y.C."/>
            <person name="Liu J.Z."/>
            <person name="Shao H.Z."/>
            <person name="Wang X."/>
            <person name="Wang C.C."/>
            <person name="Yang T.C."/>
            <person name="Huo Q.B."/>
            <person name="Li W."/>
            <person name="Chen H.Y."/>
            <person name="Chen S.E."/>
            <person name="Zhou L.G."/>
            <person name="Ni X.B."/>
            <person name="Tian J.H."/>
            <person name="Sheng Y."/>
            <person name="Liu T."/>
            <person name="Pan Y.S."/>
            <person name="Xia L.Y."/>
            <person name="Li J."/>
            <person name="Zhao F."/>
            <person name="Cao W.C."/>
        </authorList>
    </citation>
    <scope>NUCLEOTIDE SEQUENCE</scope>
    <source>
        <strain evidence="1">Rsan-2018</strain>
    </source>
</reference>
<name>A0A9D4PK10_RHISA</name>
<dbReference type="Proteomes" id="UP000821837">
    <property type="component" value="Unassembled WGS sequence"/>
</dbReference>
<proteinExistence type="predicted"/>
<dbReference type="AlphaFoldDB" id="A0A9D4PK10"/>
<gene>
    <name evidence="1" type="ORF">HPB52_009176</name>
</gene>
<sequence>MLLVVDMERKLTESGTDFNLTYWDQGVYKYIHLKCIITPGGCYAQNAWPSATGSHRLTEKPQRDRRAKVREAVQEAESVYWRKTATEKPALSLYSKAKQAIEKEPMYENSKGSGLFCARQMRHAANPTGAGEVHAQP</sequence>
<comment type="caution">
    <text evidence="1">The sequence shown here is derived from an EMBL/GenBank/DDBJ whole genome shotgun (WGS) entry which is preliminary data.</text>
</comment>
<evidence type="ECO:0000313" key="1">
    <source>
        <dbReference type="EMBL" id="KAH7943520.1"/>
    </source>
</evidence>
<accession>A0A9D4PK10</accession>
<organism evidence="1 2">
    <name type="scientific">Rhipicephalus sanguineus</name>
    <name type="common">Brown dog tick</name>
    <name type="synonym">Ixodes sanguineus</name>
    <dbReference type="NCBI Taxonomy" id="34632"/>
    <lineage>
        <taxon>Eukaryota</taxon>
        <taxon>Metazoa</taxon>
        <taxon>Ecdysozoa</taxon>
        <taxon>Arthropoda</taxon>
        <taxon>Chelicerata</taxon>
        <taxon>Arachnida</taxon>
        <taxon>Acari</taxon>
        <taxon>Parasitiformes</taxon>
        <taxon>Ixodida</taxon>
        <taxon>Ixodoidea</taxon>
        <taxon>Ixodidae</taxon>
        <taxon>Rhipicephalinae</taxon>
        <taxon>Rhipicephalus</taxon>
        <taxon>Rhipicephalus</taxon>
    </lineage>
</organism>